<evidence type="ECO:0000313" key="3">
    <source>
        <dbReference type="Proteomes" id="UP000230407"/>
    </source>
</evidence>
<feature type="transmembrane region" description="Helical" evidence="1">
    <location>
        <begin position="84"/>
        <end position="103"/>
    </location>
</feature>
<keyword evidence="1" id="KW-0472">Membrane</keyword>
<accession>A0A2M8LZV7</accession>
<reference evidence="2 3" key="1">
    <citation type="submission" date="2017-11" db="EMBL/GenBank/DDBJ databases">
        <title>Streptomyces carmine sp. nov., a novel actinomycete isolated from Sophora alopecuroides in Xinjiang, China.</title>
        <authorList>
            <person name="Wang Y."/>
            <person name="Luo X."/>
            <person name="Wan C."/>
            <person name="Zhang L."/>
        </authorList>
    </citation>
    <scope>NUCLEOTIDE SEQUENCE [LARGE SCALE GENOMIC DNA]</scope>
    <source>
        <strain evidence="2 3">TRM SA0054</strain>
    </source>
</reference>
<protein>
    <submittedName>
        <fullName evidence="2">Uncharacterized protein</fullName>
    </submittedName>
</protein>
<proteinExistence type="predicted"/>
<dbReference type="Proteomes" id="UP000230407">
    <property type="component" value="Unassembled WGS sequence"/>
</dbReference>
<dbReference type="RefSeq" id="WP_100202034.1">
    <property type="nucleotide sequence ID" value="NZ_PGGW01000040.1"/>
</dbReference>
<comment type="caution">
    <text evidence="2">The sequence shown here is derived from an EMBL/GenBank/DDBJ whole genome shotgun (WGS) entry which is preliminary data.</text>
</comment>
<sequence>MNTSTGKPADPAADKWLRELTDLLRQRHGITRDRAAELTREAGRHLAESGGTPEEEFGPAPLYALRLADEEKGAREPWWMRREVQALIMGVVGASWLVGAIAAGVWWQIGMTAFIVVWCAGELGAYVLRRRREARAG</sequence>
<dbReference type="AlphaFoldDB" id="A0A2M8LZV7"/>
<name>A0A2M8LZV7_9ACTN</name>
<feature type="transmembrane region" description="Helical" evidence="1">
    <location>
        <begin position="109"/>
        <end position="128"/>
    </location>
</feature>
<keyword evidence="1" id="KW-0812">Transmembrane</keyword>
<evidence type="ECO:0000313" key="2">
    <source>
        <dbReference type="EMBL" id="PJE97494.1"/>
    </source>
</evidence>
<gene>
    <name evidence="2" type="ORF">CUT44_12500</name>
</gene>
<keyword evidence="3" id="KW-1185">Reference proteome</keyword>
<organism evidence="2 3">
    <name type="scientific">Streptomyces carminius</name>
    <dbReference type="NCBI Taxonomy" id="2665496"/>
    <lineage>
        <taxon>Bacteria</taxon>
        <taxon>Bacillati</taxon>
        <taxon>Actinomycetota</taxon>
        <taxon>Actinomycetes</taxon>
        <taxon>Kitasatosporales</taxon>
        <taxon>Streptomycetaceae</taxon>
        <taxon>Streptomyces</taxon>
    </lineage>
</organism>
<keyword evidence="1" id="KW-1133">Transmembrane helix</keyword>
<dbReference type="EMBL" id="PGGW01000040">
    <property type="protein sequence ID" value="PJE97494.1"/>
    <property type="molecule type" value="Genomic_DNA"/>
</dbReference>
<evidence type="ECO:0000256" key="1">
    <source>
        <dbReference type="SAM" id="Phobius"/>
    </source>
</evidence>